<evidence type="ECO:0000313" key="9">
    <source>
        <dbReference type="EMBL" id="PXA66257.1"/>
    </source>
</evidence>
<reference evidence="9 10" key="1">
    <citation type="submission" date="2018-05" db="EMBL/GenBank/DDBJ databases">
        <title>Genetic diversity of glacier-inhabiting Cryobacterium bacteria in China and description of Cryobacterium mengkeensis sp. nov. and Arthrobacter glacialis sp. nov.</title>
        <authorList>
            <person name="Liu Q."/>
            <person name="Xin Y.-H."/>
        </authorList>
    </citation>
    <scope>NUCLEOTIDE SEQUENCE [LARGE SCALE GENOMIC DNA]</scope>
    <source>
        <strain evidence="9 10">GP3</strain>
    </source>
</reference>
<evidence type="ECO:0000313" key="10">
    <source>
        <dbReference type="Proteomes" id="UP000246303"/>
    </source>
</evidence>
<keyword evidence="7" id="KW-0732">Signal</keyword>
<accession>A0A2V3DV42</accession>
<comment type="caution">
    <text evidence="9">The sequence shown here is derived from an EMBL/GenBank/DDBJ whole genome shotgun (WGS) entry which is preliminary data.</text>
</comment>
<dbReference type="Gene3D" id="3.40.190.10">
    <property type="entry name" value="Periplasmic binding protein-like II"/>
    <property type="match status" value="2"/>
</dbReference>
<evidence type="ECO:0000256" key="5">
    <source>
        <dbReference type="ARBA" id="ARBA00022475"/>
    </source>
</evidence>
<dbReference type="PANTHER" id="PTHR30024">
    <property type="entry name" value="ALIPHATIC SULFONATES-BINDING PROTEIN-RELATED"/>
    <property type="match status" value="1"/>
</dbReference>
<dbReference type="GO" id="GO:0042626">
    <property type="term" value="F:ATPase-coupled transmembrane transporter activity"/>
    <property type="evidence" value="ECO:0007669"/>
    <property type="project" value="InterPro"/>
</dbReference>
<comment type="similarity">
    <text evidence="3">Belongs to the bacterial solute-binding protein SsuA/TauA family.</text>
</comment>
<dbReference type="NCBIfam" id="TIGR01728">
    <property type="entry name" value="SsuA_fam"/>
    <property type="match status" value="1"/>
</dbReference>
<proteinExistence type="inferred from homology"/>
<evidence type="ECO:0000256" key="4">
    <source>
        <dbReference type="ARBA" id="ARBA00022448"/>
    </source>
</evidence>
<dbReference type="InterPro" id="IPR010067">
    <property type="entry name" value="ABC_SsuA_sub-bd"/>
</dbReference>
<evidence type="ECO:0000256" key="2">
    <source>
        <dbReference type="ARBA" id="ARBA00004533"/>
    </source>
</evidence>
<comment type="subcellular location">
    <subcellularLocation>
        <location evidence="2">Cell inner membrane</location>
    </subcellularLocation>
    <subcellularLocation>
        <location evidence="1">Periplasm</location>
    </subcellularLocation>
</comment>
<dbReference type="InterPro" id="IPR044527">
    <property type="entry name" value="NrtA/CpmA_ABC-bd_dom"/>
</dbReference>
<keyword evidence="10" id="KW-1185">Reference proteome</keyword>
<evidence type="ECO:0000256" key="6">
    <source>
        <dbReference type="ARBA" id="ARBA00022519"/>
    </source>
</evidence>
<evidence type="ECO:0000256" key="8">
    <source>
        <dbReference type="ARBA" id="ARBA00023136"/>
    </source>
</evidence>
<dbReference type="GO" id="GO:0005886">
    <property type="term" value="C:plasma membrane"/>
    <property type="evidence" value="ECO:0007669"/>
    <property type="project" value="UniProtKB-SubCell"/>
</dbReference>
<protein>
    <submittedName>
        <fullName evidence="9">Sulfonate ABC transporter substrate-binding protein</fullName>
    </submittedName>
</protein>
<keyword evidence="4" id="KW-0813">Transport</keyword>
<evidence type="ECO:0000256" key="1">
    <source>
        <dbReference type="ARBA" id="ARBA00004418"/>
    </source>
</evidence>
<sequence>MTASNRPEKPQSPDSVHNVPVLRLRRIVAGKKPQHKLRGVEVFVLAALIALIGAGAAVASVHAKGTDSAALVPETAPAAVVKLGYFGNITHGPALVGVQKGIFAKDLSATQLKTQVFTTGPATVEALNAGAIDAAYLGPNPALNSFVQSGGESIRIIAGAASGGAQFVVRADITDVAQLRGKTIATPQLGGTQDVALRKWLGERGLSTNTTGGGDVTINPTTNAQTLQLFQEGKVDGAWVAEPWTSRMVLQAGAKVLVNEADLWDNGEFSTTVLAVNKTFLEAHPQTVEGLLRGHVESLKWLDEHPTESGTVINEALKVAIGKPLENKVIARSLSELTFTADPLAATFPTLLDHGVSVGVSKPADLKGLFELTLLNKVLKAAGGQPVTAAGLGTQ</sequence>
<dbReference type="OrthoDB" id="506341at2"/>
<dbReference type="Pfam" id="PF13379">
    <property type="entry name" value="NMT1_2"/>
    <property type="match status" value="1"/>
</dbReference>
<organism evidence="9 10">
    <name type="scientific">Arthrobacter psychrochitiniphilus</name>
    <dbReference type="NCBI Taxonomy" id="291045"/>
    <lineage>
        <taxon>Bacteria</taxon>
        <taxon>Bacillati</taxon>
        <taxon>Actinomycetota</taxon>
        <taxon>Actinomycetes</taxon>
        <taxon>Micrococcales</taxon>
        <taxon>Micrococcaceae</taxon>
        <taxon>Arthrobacter</taxon>
    </lineage>
</organism>
<keyword evidence="6" id="KW-0997">Cell inner membrane</keyword>
<name>A0A2V3DV42_9MICC</name>
<dbReference type="Proteomes" id="UP000246303">
    <property type="component" value="Unassembled WGS sequence"/>
</dbReference>
<dbReference type="GO" id="GO:0042597">
    <property type="term" value="C:periplasmic space"/>
    <property type="evidence" value="ECO:0007669"/>
    <property type="project" value="UniProtKB-SubCell"/>
</dbReference>
<dbReference type="PANTHER" id="PTHR30024:SF47">
    <property type="entry name" value="TAURINE-BINDING PERIPLASMIC PROTEIN"/>
    <property type="match status" value="1"/>
</dbReference>
<evidence type="ECO:0000256" key="7">
    <source>
        <dbReference type="ARBA" id="ARBA00022729"/>
    </source>
</evidence>
<dbReference type="SUPFAM" id="SSF53850">
    <property type="entry name" value="Periplasmic binding protein-like II"/>
    <property type="match status" value="1"/>
</dbReference>
<dbReference type="RefSeq" id="WP_110105451.1">
    <property type="nucleotide sequence ID" value="NZ_JACBZZ010000001.1"/>
</dbReference>
<keyword evidence="5" id="KW-1003">Cell membrane</keyword>
<dbReference type="AlphaFoldDB" id="A0A2V3DV42"/>
<dbReference type="EMBL" id="QHLZ01000003">
    <property type="protein sequence ID" value="PXA66257.1"/>
    <property type="molecule type" value="Genomic_DNA"/>
</dbReference>
<evidence type="ECO:0000256" key="3">
    <source>
        <dbReference type="ARBA" id="ARBA00010742"/>
    </source>
</evidence>
<keyword evidence="8" id="KW-0472">Membrane</keyword>
<gene>
    <name evidence="9" type="ORF">CVS29_06030</name>
</gene>
<dbReference type="CDD" id="cd13553">
    <property type="entry name" value="PBP2_NrtA_CpmA_like"/>
    <property type="match status" value="1"/>
</dbReference>